<dbReference type="Pfam" id="PF13173">
    <property type="entry name" value="AAA_14"/>
    <property type="match status" value="1"/>
</dbReference>
<keyword evidence="4" id="KW-1185">Reference proteome</keyword>
<comment type="caution">
    <text evidence="3">The sequence shown here is derived from an EMBL/GenBank/DDBJ whole genome shotgun (WGS) entry which is preliminary data.</text>
</comment>
<dbReference type="eggNOG" id="COG1373">
    <property type="taxonomic scope" value="Bacteria"/>
</dbReference>
<dbReference type="EMBL" id="ACJN02000005">
    <property type="protein sequence ID" value="EFI32803.1"/>
    <property type="molecule type" value="Genomic_DNA"/>
</dbReference>
<dbReference type="SUPFAM" id="SSF52540">
    <property type="entry name" value="P-loop containing nucleoside triphosphate hydrolases"/>
    <property type="match status" value="1"/>
</dbReference>
<dbReference type="Proteomes" id="UP000005496">
    <property type="component" value="Unassembled WGS sequence"/>
</dbReference>
<dbReference type="OrthoDB" id="9783412at2"/>
<protein>
    <submittedName>
        <fullName evidence="3">ATPase protein</fullName>
    </submittedName>
</protein>
<proteinExistence type="predicted"/>
<dbReference type="InterPro" id="IPR027417">
    <property type="entry name" value="P-loop_NTPase"/>
</dbReference>
<name>D6SV47_9BACT</name>
<gene>
    <name evidence="3" type="ORF">Dthio_PD0102</name>
</gene>
<accession>D6SV47</accession>
<dbReference type="RefSeq" id="WP_008871885.1">
    <property type="nucleotide sequence ID" value="NZ_ACJN02000005.1"/>
</dbReference>
<dbReference type="Pfam" id="PF13635">
    <property type="entry name" value="DUF4143"/>
    <property type="match status" value="1"/>
</dbReference>
<evidence type="ECO:0000313" key="3">
    <source>
        <dbReference type="EMBL" id="EFI32803.1"/>
    </source>
</evidence>
<dbReference type="InterPro" id="IPR041682">
    <property type="entry name" value="AAA_14"/>
</dbReference>
<dbReference type="PANTHER" id="PTHR43566:SF2">
    <property type="entry name" value="DUF4143 DOMAIN-CONTAINING PROTEIN"/>
    <property type="match status" value="1"/>
</dbReference>
<feature type="domain" description="AAA" evidence="1">
    <location>
        <begin position="19"/>
        <end position="135"/>
    </location>
</feature>
<evidence type="ECO:0000313" key="4">
    <source>
        <dbReference type="Proteomes" id="UP000005496"/>
    </source>
</evidence>
<dbReference type="AlphaFoldDB" id="D6SV47"/>
<evidence type="ECO:0000259" key="1">
    <source>
        <dbReference type="Pfam" id="PF13173"/>
    </source>
</evidence>
<organism evidence="3 4">
    <name type="scientific">Desulfonatronospira thiodismutans ASO3-1</name>
    <dbReference type="NCBI Taxonomy" id="555779"/>
    <lineage>
        <taxon>Bacteria</taxon>
        <taxon>Pseudomonadati</taxon>
        <taxon>Thermodesulfobacteriota</taxon>
        <taxon>Desulfovibrionia</taxon>
        <taxon>Desulfovibrionales</taxon>
        <taxon>Desulfonatronovibrionaceae</taxon>
        <taxon>Desulfonatronospira</taxon>
    </lineage>
</organism>
<feature type="domain" description="DUF4143" evidence="2">
    <location>
        <begin position="205"/>
        <end position="363"/>
    </location>
</feature>
<dbReference type="InterPro" id="IPR025420">
    <property type="entry name" value="DUF4143"/>
</dbReference>
<sequence>MDRKRDLEDKIAALLKLFPAVAVIGARQCGKSTLARKLLPDWRYYDLENPNDYQLISSDPVAFFSINSGRVIIHEAQQYPELFRVLRGVIDADRNRKGRFLLTGSSSPEIGKGITESLAGRIATVEMWPFKQGELFQRPLSPLYDAIVSNRGMQALTDLSSTVTPEQSARVWLRGGFPEPAIHAAADHAYYKLWMDNYIRDYIARDIRSLFPRLNINNFRRFLLLLAQFSGHQLNMSEMARSLEVSVSTIKDYLDIIHQTFVWRNLPPYEKNSLKKIQKAAKGFFRDQGILHYLLRIADLDALLLHPVAGHSFESFVTEEIIRGLHCTMETGLEFFYYRTVDKSEVDLVVEGFFGLLPIEIKLNSALKQQDLRGLKNFIHDTGAPFGIVVNRAASIQQPAENIVQIPVHYL</sequence>
<evidence type="ECO:0000259" key="2">
    <source>
        <dbReference type="Pfam" id="PF13635"/>
    </source>
</evidence>
<reference evidence="3" key="1">
    <citation type="submission" date="2010-05" db="EMBL/GenBank/DDBJ databases">
        <title>The draft genome of Desulfonatronospira thiodismutans ASO3-1.</title>
        <authorList>
            <consortium name="US DOE Joint Genome Institute (JGI-PGF)"/>
            <person name="Lucas S."/>
            <person name="Copeland A."/>
            <person name="Lapidus A."/>
            <person name="Cheng J.-F."/>
            <person name="Bruce D."/>
            <person name="Goodwin L."/>
            <person name="Pitluck S."/>
            <person name="Chertkov O."/>
            <person name="Brettin T."/>
            <person name="Detter J.C."/>
            <person name="Han C."/>
            <person name="Land M.L."/>
            <person name="Hauser L."/>
            <person name="Kyrpides N."/>
            <person name="Mikhailova N."/>
            <person name="Muyzer G."/>
            <person name="Woyke T."/>
        </authorList>
    </citation>
    <scope>NUCLEOTIDE SEQUENCE [LARGE SCALE GENOMIC DNA]</scope>
    <source>
        <strain evidence="3">ASO3-1</strain>
    </source>
</reference>
<dbReference type="PANTHER" id="PTHR43566">
    <property type="entry name" value="CONSERVED PROTEIN"/>
    <property type="match status" value="1"/>
</dbReference>